<dbReference type="InterPro" id="IPR045865">
    <property type="entry name" value="ACT-like_dom_sf"/>
</dbReference>
<dbReference type="PANTHER" id="PTHR43344:SF2">
    <property type="entry name" value="PHOSPHOSERINE PHOSPHATASE"/>
    <property type="match status" value="1"/>
</dbReference>
<comment type="pathway">
    <text evidence="2">Amino-acid biosynthesis; L-serine biosynthesis; L-serine from 3-phospho-D-glycerate: step 3/3.</text>
</comment>
<dbReference type="GO" id="GO:0006564">
    <property type="term" value="P:L-serine biosynthetic process"/>
    <property type="evidence" value="ECO:0007669"/>
    <property type="project" value="UniProtKB-KW"/>
</dbReference>
<comment type="caution">
    <text evidence="12">The sequence shown here is derived from an EMBL/GenBank/DDBJ whole genome shotgun (WGS) entry which is preliminary data.</text>
</comment>
<organism evidence="12 13">
    <name type="scientific">Chitinophaga silvatica</name>
    <dbReference type="NCBI Taxonomy" id="2282649"/>
    <lineage>
        <taxon>Bacteria</taxon>
        <taxon>Pseudomonadati</taxon>
        <taxon>Bacteroidota</taxon>
        <taxon>Chitinophagia</taxon>
        <taxon>Chitinophagales</taxon>
        <taxon>Chitinophagaceae</taxon>
        <taxon>Chitinophaga</taxon>
    </lineage>
</organism>
<comment type="catalytic activity">
    <reaction evidence="10">
        <text>O-phospho-D-serine + H2O = D-serine + phosphate</text>
        <dbReference type="Rhea" id="RHEA:24873"/>
        <dbReference type="ChEBI" id="CHEBI:15377"/>
        <dbReference type="ChEBI" id="CHEBI:35247"/>
        <dbReference type="ChEBI" id="CHEBI:43474"/>
        <dbReference type="ChEBI" id="CHEBI:58680"/>
        <dbReference type="EC" id="3.1.3.3"/>
    </reaction>
</comment>
<dbReference type="EC" id="3.1.3.3" evidence="3"/>
<dbReference type="Gene3D" id="3.30.70.260">
    <property type="match status" value="1"/>
</dbReference>
<dbReference type="Gene3D" id="3.40.50.720">
    <property type="entry name" value="NAD(P)-binding Rossmann-like Domain"/>
    <property type="match status" value="1"/>
</dbReference>
<evidence type="ECO:0000256" key="4">
    <source>
        <dbReference type="ARBA" id="ARBA00022605"/>
    </source>
</evidence>
<keyword evidence="8" id="KW-0718">Serine biosynthesis</keyword>
<dbReference type="OrthoDB" id="9777288at2"/>
<evidence type="ECO:0000256" key="2">
    <source>
        <dbReference type="ARBA" id="ARBA00005135"/>
    </source>
</evidence>
<comment type="cofactor">
    <cofactor evidence="1">
        <name>Mg(2+)</name>
        <dbReference type="ChEBI" id="CHEBI:18420"/>
    </cofactor>
</comment>
<dbReference type="Gene3D" id="1.10.150.210">
    <property type="entry name" value="Phosphoserine phosphatase, domain 2"/>
    <property type="match status" value="1"/>
</dbReference>
<evidence type="ECO:0000256" key="8">
    <source>
        <dbReference type="ARBA" id="ARBA00023299"/>
    </source>
</evidence>
<evidence type="ECO:0000256" key="7">
    <source>
        <dbReference type="ARBA" id="ARBA00022842"/>
    </source>
</evidence>
<dbReference type="InterPro" id="IPR050582">
    <property type="entry name" value="HAD-like_SerB"/>
</dbReference>
<dbReference type="SUPFAM" id="SSF52283">
    <property type="entry name" value="Formate/glycerate dehydrogenase catalytic domain-like"/>
    <property type="match status" value="1"/>
</dbReference>
<dbReference type="PROSITE" id="PS51671">
    <property type="entry name" value="ACT"/>
    <property type="match status" value="1"/>
</dbReference>
<evidence type="ECO:0000256" key="6">
    <source>
        <dbReference type="ARBA" id="ARBA00022801"/>
    </source>
</evidence>
<dbReference type="CDD" id="cd04901">
    <property type="entry name" value="ACT_3PGDH"/>
    <property type="match status" value="1"/>
</dbReference>
<protein>
    <recommendedName>
        <fullName evidence="3">phosphoserine phosphatase</fullName>
        <ecNumber evidence="3">3.1.3.3</ecNumber>
    </recommendedName>
</protein>
<dbReference type="InterPro" id="IPR054480">
    <property type="entry name" value="AHAS_small-like_ACT"/>
</dbReference>
<feature type="domain" description="ACT" evidence="11">
    <location>
        <begin position="357"/>
        <end position="426"/>
    </location>
</feature>
<keyword evidence="7" id="KW-0460">Magnesium</keyword>
<comment type="catalytic activity">
    <reaction evidence="9">
        <text>O-phospho-L-serine + H2O = L-serine + phosphate</text>
        <dbReference type="Rhea" id="RHEA:21208"/>
        <dbReference type="ChEBI" id="CHEBI:15377"/>
        <dbReference type="ChEBI" id="CHEBI:33384"/>
        <dbReference type="ChEBI" id="CHEBI:43474"/>
        <dbReference type="ChEBI" id="CHEBI:57524"/>
        <dbReference type="EC" id="3.1.3.3"/>
    </reaction>
</comment>
<evidence type="ECO:0000313" key="12">
    <source>
        <dbReference type="EMBL" id="RFS24696.1"/>
    </source>
</evidence>
<dbReference type="Proteomes" id="UP000260644">
    <property type="component" value="Unassembled WGS sequence"/>
</dbReference>
<evidence type="ECO:0000259" key="11">
    <source>
        <dbReference type="PROSITE" id="PS51671"/>
    </source>
</evidence>
<evidence type="ECO:0000256" key="5">
    <source>
        <dbReference type="ARBA" id="ARBA00022723"/>
    </source>
</evidence>
<keyword evidence="5" id="KW-0479">Metal-binding</keyword>
<sequence>MVSKKYFIIDFDSTFTQVEALDELARISLQDRADKEEIYKKIEDYTNQAMEGKLSFRESLAARVKLLEADKSHLKLLVKHLKTLVSTSFARNKNFFKQHANEVLIVSGGFKEFIAPVVLPYHIKSENIYANTFVFDKQGKIIGYDDTNPLSFEGGKVKLLKELKLPGEIHGIGDGYSDFQLKESGMIKKFYAFTENVERKSVTERADHITPSLDEVLFINKIPAAISYPKNRIVCLVAGENIPEASVKLLKKDGFSVKQVSELTKASIAEAGILLIGNKLTLTNELLSYATKLKVIGTAEGAGLPVELCTAHGVAIFESGKKPESLGKRIAKYINNGDTIKSINFPHLQLPSVNGHRFIHIHQNVPGVLAKVNQVFADNQLNITAQYLMTNSQIGYVITDISGQYDKQMLKTMKSIPHTIQLRFLY</sequence>
<evidence type="ECO:0000256" key="9">
    <source>
        <dbReference type="ARBA" id="ARBA00048138"/>
    </source>
</evidence>
<dbReference type="InterPro" id="IPR002912">
    <property type="entry name" value="ACT_dom"/>
</dbReference>
<proteinExistence type="predicted"/>
<dbReference type="EMBL" id="QPMM01000002">
    <property type="protein sequence ID" value="RFS24696.1"/>
    <property type="molecule type" value="Genomic_DNA"/>
</dbReference>
<dbReference type="SUPFAM" id="SSF56784">
    <property type="entry name" value="HAD-like"/>
    <property type="match status" value="1"/>
</dbReference>
<evidence type="ECO:0000256" key="3">
    <source>
        <dbReference type="ARBA" id="ARBA00012640"/>
    </source>
</evidence>
<dbReference type="GO" id="GO:0000287">
    <property type="term" value="F:magnesium ion binding"/>
    <property type="evidence" value="ECO:0007669"/>
    <property type="project" value="TreeGrafter"/>
</dbReference>
<keyword evidence="6" id="KW-0378">Hydrolase</keyword>
<dbReference type="GO" id="GO:0005737">
    <property type="term" value="C:cytoplasm"/>
    <property type="evidence" value="ECO:0007669"/>
    <property type="project" value="TreeGrafter"/>
</dbReference>
<name>A0A3E1YDT8_9BACT</name>
<dbReference type="InterPro" id="IPR036412">
    <property type="entry name" value="HAD-like_sf"/>
</dbReference>
<dbReference type="AlphaFoldDB" id="A0A3E1YDT8"/>
<dbReference type="SUPFAM" id="SSF55021">
    <property type="entry name" value="ACT-like"/>
    <property type="match status" value="1"/>
</dbReference>
<dbReference type="GO" id="GO:0036424">
    <property type="term" value="F:L-phosphoserine phosphatase activity"/>
    <property type="evidence" value="ECO:0007669"/>
    <property type="project" value="TreeGrafter"/>
</dbReference>
<reference evidence="12 13" key="1">
    <citation type="submission" date="2018-07" db="EMBL/GenBank/DDBJ databases">
        <title>Chitinophaga K2CV101002-2 sp. nov., isolated from a monsoon evergreen broad-leaved forest soil.</title>
        <authorList>
            <person name="Lv Y."/>
        </authorList>
    </citation>
    <scope>NUCLEOTIDE SEQUENCE [LARGE SCALE GENOMIC DNA]</scope>
    <source>
        <strain evidence="12 13">GDMCC 1.1288</strain>
    </source>
</reference>
<dbReference type="Pfam" id="PF22629">
    <property type="entry name" value="ACT_AHAS_ss"/>
    <property type="match status" value="1"/>
</dbReference>
<keyword evidence="4" id="KW-0028">Amino-acid biosynthesis</keyword>
<dbReference type="InterPro" id="IPR023214">
    <property type="entry name" value="HAD_sf"/>
</dbReference>
<dbReference type="PANTHER" id="PTHR43344">
    <property type="entry name" value="PHOSPHOSERINE PHOSPHATASE"/>
    <property type="match status" value="1"/>
</dbReference>
<evidence type="ECO:0000313" key="13">
    <source>
        <dbReference type="Proteomes" id="UP000260644"/>
    </source>
</evidence>
<dbReference type="NCBIfam" id="TIGR01488">
    <property type="entry name" value="HAD-SF-IB"/>
    <property type="match status" value="1"/>
</dbReference>
<evidence type="ECO:0000256" key="10">
    <source>
        <dbReference type="ARBA" id="ARBA00048523"/>
    </source>
</evidence>
<gene>
    <name evidence="12" type="ORF">DVR12_05705</name>
</gene>
<evidence type="ECO:0000256" key="1">
    <source>
        <dbReference type="ARBA" id="ARBA00001946"/>
    </source>
</evidence>
<dbReference type="Gene3D" id="3.40.50.1000">
    <property type="entry name" value="HAD superfamily/HAD-like"/>
    <property type="match status" value="1"/>
</dbReference>
<accession>A0A3E1YDT8</accession>
<keyword evidence="13" id="KW-1185">Reference proteome</keyword>